<dbReference type="Pfam" id="PF13349">
    <property type="entry name" value="DUF4097"/>
    <property type="match status" value="1"/>
</dbReference>
<gene>
    <name evidence="2" type="ORF">E6K81_09955</name>
</gene>
<evidence type="ECO:0000313" key="3">
    <source>
        <dbReference type="Proteomes" id="UP000319771"/>
    </source>
</evidence>
<dbReference type="InterPro" id="IPR025164">
    <property type="entry name" value="Toastrack_DUF4097"/>
</dbReference>
<evidence type="ECO:0000313" key="2">
    <source>
        <dbReference type="EMBL" id="TMQ71487.1"/>
    </source>
</evidence>
<organism evidence="2 3">
    <name type="scientific">Eiseniibacteriota bacterium</name>
    <dbReference type="NCBI Taxonomy" id="2212470"/>
    <lineage>
        <taxon>Bacteria</taxon>
        <taxon>Candidatus Eiseniibacteriota</taxon>
    </lineage>
</organism>
<name>A0A538U6J4_UNCEI</name>
<feature type="domain" description="DUF4097" evidence="1">
    <location>
        <begin position="177"/>
        <end position="284"/>
    </location>
</feature>
<accession>A0A538U6J4</accession>
<evidence type="ECO:0000259" key="1">
    <source>
        <dbReference type="Pfam" id="PF13349"/>
    </source>
</evidence>
<comment type="caution">
    <text evidence="2">The sequence shown here is derived from an EMBL/GenBank/DDBJ whole genome shotgun (WGS) entry which is preliminary data.</text>
</comment>
<dbReference type="Proteomes" id="UP000319771">
    <property type="component" value="Unassembled WGS sequence"/>
</dbReference>
<reference evidence="2 3" key="1">
    <citation type="journal article" date="2019" name="Nat. Microbiol.">
        <title>Mediterranean grassland soil C-N compound turnover is dependent on rainfall and depth, and is mediated by genomically divergent microorganisms.</title>
        <authorList>
            <person name="Diamond S."/>
            <person name="Andeer P.F."/>
            <person name="Li Z."/>
            <person name="Crits-Christoph A."/>
            <person name="Burstein D."/>
            <person name="Anantharaman K."/>
            <person name="Lane K.R."/>
            <person name="Thomas B.C."/>
            <person name="Pan C."/>
            <person name="Northen T.R."/>
            <person name="Banfield J.F."/>
        </authorList>
    </citation>
    <scope>NUCLEOTIDE SEQUENCE [LARGE SCALE GENOMIC DNA]</scope>
    <source>
        <strain evidence="2">WS_11</strain>
    </source>
</reference>
<proteinExistence type="predicted"/>
<protein>
    <recommendedName>
        <fullName evidence="1">DUF4097 domain-containing protein</fullName>
    </recommendedName>
</protein>
<sequence>MSTTNARDIGGGARGLASARTLVAGLLAVALLAPAAMGRSHDARDTSPRHSGEDFTWGGRIAAGKAIEVKGVNGEITLEPTTGDQVEVVARKSARKSDPDEVKIEVVEHEDGVTLCAVYPTPEGEKPNECKPGEGGRMNTRNNDVQVDFDVRVPARVRAIGRTVNGSISAHGLTADAEAYTVNGSIHIATRGVAAASTVNGSIEAELGTSPREPLEFQTVNGGIKVTLPGDTGAELRASTVNGDIDSELPVTSYRRLSHRRLTGTIGKGGPQLRLTTVNGDIRLRASS</sequence>
<dbReference type="AlphaFoldDB" id="A0A538U6J4"/>
<dbReference type="EMBL" id="VBPB01000161">
    <property type="protein sequence ID" value="TMQ71487.1"/>
    <property type="molecule type" value="Genomic_DNA"/>
</dbReference>